<dbReference type="Gene3D" id="3.20.20.190">
    <property type="entry name" value="Phosphatidylinositol (PI) phosphodiesterase"/>
    <property type="match status" value="1"/>
</dbReference>
<dbReference type="PANTHER" id="PTHR43805">
    <property type="entry name" value="GLYCEROPHOSPHORYL DIESTER PHOSPHODIESTERASE"/>
    <property type="match status" value="1"/>
</dbReference>
<evidence type="ECO:0000313" key="4">
    <source>
        <dbReference type="Proteomes" id="UP000219331"/>
    </source>
</evidence>
<evidence type="ECO:0000256" key="1">
    <source>
        <dbReference type="SAM" id="MobiDB-lite"/>
    </source>
</evidence>
<dbReference type="CDD" id="cd08561">
    <property type="entry name" value="GDPD_cytoplasmic_ScUgpQ2_like"/>
    <property type="match status" value="1"/>
</dbReference>
<dbReference type="GO" id="GO:0008081">
    <property type="term" value="F:phosphoric diester hydrolase activity"/>
    <property type="evidence" value="ECO:0007669"/>
    <property type="project" value="InterPro"/>
</dbReference>
<dbReference type="Proteomes" id="UP000219331">
    <property type="component" value="Unassembled WGS sequence"/>
</dbReference>
<evidence type="ECO:0000259" key="2">
    <source>
        <dbReference type="PROSITE" id="PS51704"/>
    </source>
</evidence>
<organism evidence="3 4">
    <name type="scientific">Stappia indica</name>
    <dbReference type="NCBI Taxonomy" id="538381"/>
    <lineage>
        <taxon>Bacteria</taxon>
        <taxon>Pseudomonadati</taxon>
        <taxon>Pseudomonadota</taxon>
        <taxon>Alphaproteobacteria</taxon>
        <taxon>Hyphomicrobiales</taxon>
        <taxon>Stappiaceae</taxon>
        <taxon>Stappia</taxon>
    </lineage>
</organism>
<name>A0A285SHD5_9HYPH</name>
<proteinExistence type="predicted"/>
<dbReference type="SUPFAM" id="SSF51695">
    <property type="entry name" value="PLC-like phosphodiesterases"/>
    <property type="match status" value="1"/>
</dbReference>
<dbReference type="STRING" id="538381.GCA_001696535_01896"/>
<dbReference type="RefSeq" id="WP_097174951.1">
    <property type="nucleotide sequence ID" value="NZ_OBML01000005.1"/>
</dbReference>
<dbReference type="EMBL" id="OBML01000005">
    <property type="protein sequence ID" value="SOC07246.1"/>
    <property type="molecule type" value="Genomic_DNA"/>
</dbReference>
<gene>
    <name evidence="3" type="ORF">SAMN05421512_105324</name>
</gene>
<protein>
    <submittedName>
        <fullName evidence="3">Glycerophosphoryl diester phosphodiesterase</fullName>
    </submittedName>
</protein>
<dbReference type="PROSITE" id="PS51704">
    <property type="entry name" value="GP_PDE"/>
    <property type="match status" value="1"/>
</dbReference>
<accession>A0A285SHD5</accession>
<feature type="region of interest" description="Disordered" evidence="1">
    <location>
        <begin position="253"/>
        <end position="275"/>
    </location>
</feature>
<dbReference type="InterPro" id="IPR017946">
    <property type="entry name" value="PLC-like_Pdiesterase_TIM-brl"/>
</dbReference>
<dbReference type="InterPro" id="IPR030395">
    <property type="entry name" value="GP_PDE_dom"/>
</dbReference>
<dbReference type="PANTHER" id="PTHR43805:SF1">
    <property type="entry name" value="GP-PDE DOMAIN-CONTAINING PROTEIN"/>
    <property type="match status" value="1"/>
</dbReference>
<reference evidence="3 4" key="1">
    <citation type="submission" date="2017-08" db="EMBL/GenBank/DDBJ databases">
        <authorList>
            <person name="de Groot N.N."/>
        </authorList>
    </citation>
    <scope>NUCLEOTIDE SEQUENCE [LARGE SCALE GENOMIC DNA]</scope>
    <source>
        <strain evidence="3 4">USBA 352</strain>
    </source>
</reference>
<keyword evidence="4" id="KW-1185">Reference proteome</keyword>
<dbReference type="GO" id="GO:0006629">
    <property type="term" value="P:lipid metabolic process"/>
    <property type="evidence" value="ECO:0007669"/>
    <property type="project" value="InterPro"/>
</dbReference>
<dbReference type="OrthoDB" id="1854250at2"/>
<evidence type="ECO:0000313" key="3">
    <source>
        <dbReference type="EMBL" id="SOC07246.1"/>
    </source>
</evidence>
<dbReference type="Pfam" id="PF03009">
    <property type="entry name" value="GDPD"/>
    <property type="match status" value="1"/>
</dbReference>
<sequence>MSAARPTGFVHPYLAEPGFHALAHRGGGLENPENSRQAFSAAAGLGYRYIEIDVQASRDERVVVFHDDTLERTTDGQGVVSSLVMSDLAGVRMQGGEPLLTLAEALESFPDLRFNIDIKTDQALLPTLDLLERMQCLERVCIASFSDARLRAARARFGDRVCLSSGPRAVTALRFGAWGMPVAAPDVACAQIPLAQYGVPLATPGFVRHCNARGIAVHVWTIDEEAEMRRLIRIGVNGIVTDRPSLLRRVAQEEGVWPGSSPLDPPASPSSGPGA</sequence>
<dbReference type="AlphaFoldDB" id="A0A285SHD5"/>
<feature type="domain" description="GP-PDE" evidence="2">
    <location>
        <begin position="19"/>
        <end position="251"/>
    </location>
</feature>